<organism evidence="4 5">
    <name type="scientific">Chelatococcus reniformis</name>
    <dbReference type="NCBI Taxonomy" id="1494448"/>
    <lineage>
        <taxon>Bacteria</taxon>
        <taxon>Pseudomonadati</taxon>
        <taxon>Pseudomonadota</taxon>
        <taxon>Alphaproteobacteria</taxon>
        <taxon>Hyphomicrobiales</taxon>
        <taxon>Chelatococcaceae</taxon>
        <taxon>Chelatococcus</taxon>
    </lineage>
</organism>
<proteinExistence type="predicted"/>
<feature type="compositionally biased region" description="Polar residues" evidence="1">
    <location>
        <begin position="1"/>
        <end position="13"/>
    </location>
</feature>
<evidence type="ECO:0000313" key="5">
    <source>
        <dbReference type="Proteomes" id="UP000637002"/>
    </source>
</evidence>
<dbReference type="InterPro" id="IPR045594">
    <property type="entry name" value="DUF6460"/>
</dbReference>
<dbReference type="RefSeq" id="WP_244642157.1">
    <property type="nucleotide sequence ID" value="NZ_BMGG01000009.1"/>
</dbReference>
<keyword evidence="2" id="KW-0812">Transmembrane</keyword>
<keyword evidence="2" id="KW-1133">Transmembrane helix</keyword>
<dbReference type="Pfam" id="PF20061">
    <property type="entry name" value="DUF6460"/>
    <property type="match status" value="1"/>
</dbReference>
<name>A0A916XM68_9HYPH</name>
<keyword evidence="5" id="KW-1185">Reference proteome</keyword>
<keyword evidence="2" id="KW-0472">Membrane</keyword>
<dbReference type="EMBL" id="BMGG01000009">
    <property type="protein sequence ID" value="GGC83384.1"/>
    <property type="molecule type" value="Genomic_DNA"/>
</dbReference>
<feature type="compositionally biased region" description="Low complexity" evidence="1">
    <location>
        <begin position="14"/>
        <end position="26"/>
    </location>
</feature>
<protein>
    <recommendedName>
        <fullName evidence="3">DUF6460 domain-containing protein</fullName>
    </recommendedName>
</protein>
<evidence type="ECO:0000313" key="4">
    <source>
        <dbReference type="EMBL" id="GGC83384.1"/>
    </source>
</evidence>
<feature type="transmembrane region" description="Helical" evidence="2">
    <location>
        <begin position="40"/>
        <end position="58"/>
    </location>
</feature>
<accession>A0A916XM68</accession>
<dbReference type="AlphaFoldDB" id="A0A916XM68"/>
<reference evidence="4" key="2">
    <citation type="submission" date="2020-09" db="EMBL/GenBank/DDBJ databases">
        <authorList>
            <person name="Sun Q."/>
            <person name="Zhou Y."/>
        </authorList>
    </citation>
    <scope>NUCLEOTIDE SEQUENCE</scope>
    <source>
        <strain evidence="4">CGMCC 1.12919</strain>
    </source>
</reference>
<evidence type="ECO:0000256" key="2">
    <source>
        <dbReference type="SAM" id="Phobius"/>
    </source>
</evidence>
<sequence>MADGQTPQSSAMRTQGQAPAQGQPTGSPITRFMGGSPGAVLARLLFLSVLVGAAMAFLDITPWALYDGIRGFVERLIASGFAMVGDLGRWFIYGALIVVPIWLILRVLDSTRR</sequence>
<feature type="region of interest" description="Disordered" evidence="1">
    <location>
        <begin position="1"/>
        <end position="31"/>
    </location>
</feature>
<gene>
    <name evidence="4" type="ORF">GCM10010994_46580</name>
</gene>
<feature type="domain" description="DUF6460" evidence="3">
    <location>
        <begin position="77"/>
        <end position="109"/>
    </location>
</feature>
<reference evidence="4" key="1">
    <citation type="journal article" date="2014" name="Int. J. Syst. Evol. Microbiol.">
        <title>Complete genome sequence of Corynebacterium casei LMG S-19264T (=DSM 44701T), isolated from a smear-ripened cheese.</title>
        <authorList>
            <consortium name="US DOE Joint Genome Institute (JGI-PGF)"/>
            <person name="Walter F."/>
            <person name="Albersmeier A."/>
            <person name="Kalinowski J."/>
            <person name="Ruckert C."/>
        </authorList>
    </citation>
    <scope>NUCLEOTIDE SEQUENCE</scope>
    <source>
        <strain evidence="4">CGMCC 1.12919</strain>
    </source>
</reference>
<evidence type="ECO:0000256" key="1">
    <source>
        <dbReference type="SAM" id="MobiDB-lite"/>
    </source>
</evidence>
<dbReference type="Proteomes" id="UP000637002">
    <property type="component" value="Unassembled WGS sequence"/>
</dbReference>
<comment type="caution">
    <text evidence="4">The sequence shown here is derived from an EMBL/GenBank/DDBJ whole genome shotgun (WGS) entry which is preliminary data.</text>
</comment>
<feature type="transmembrane region" description="Helical" evidence="2">
    <location>
        <begin position="90"/>
        <end position="108"/>
    </location>
</feature>
<evidence type="ECO:0000259" key="3">
    <source>
        <dbReference type="Pfam" id="PF20061"/>
    </source>
</evidence>